<evidence type="ECO:0000313" key="2">
    <source>
        <dbReference type="EMBL" id="EJT47840.1"/>
    </source>
</evidence>
<evidence type="ECO:0000256" key="1">
    <source>
        <dbReference type="SAM" id="SignalP"/>
    </source>
</evidence>
<dbReference type="RefSeq" id="XP_014179056.1">
    <property type="nucleotide sequence ID" value="XM_014323581.1"/>
</dbReference>
<dbReference type="OrthoDB" id="3685327at2759"/>
<protein>
    <submittedName>
        <fullName evidence="2">Uncharacterized protein</fullName>
    </submittedName>
</protein>
<sequence length="174" mass="19550">MRLTTVFASAIALIGISAFAASVAPPASVDQRDDSLSRRTVADTDMGTLITRAESPTLKDAINAIHYPESDYFHRDQWLKRIVDGLRDKWPNHNVFAFHRFGGDFKWGVTDKNSMEAEAAFFDFNSKTEYFQVVVFKSAGILERVGGDGGWANWGYSGWYDEEGDKVTFRNPPK</sequence>
<dbReference type="KEGG" id="tasa:A1Q1_03301"/>
<feature type="signal peptide" evidence="1">
    <location>
        <begin position="1"/>
        <end position="20"/>
    </location>
</feature>
<keyword evidence="1" id="KW-0732">Signal</keyword>
<dbReference type="VEuPathDB" id="FungiDB:A1Q1_03301"/>
<organism evidence="2 3">
    <name type="scientific">Trichosporon asahii var. asahii (strain ATCC 90039 / CBS 2479 / JCM 2466 / KCTC 7840 / NBRC 103889/ NCYC 2677 / UAMH 7654)</name>
    <name type="common">Yeast</name>
    <dbReference type="NCBI Taxonomy" id="1186058"/>
    <lineage>
        <taxon>Eukaryota</taxon>
        <taxon>Fungi</taxon>
        <taxon>Dikarya</taxon>
        <taxon>Basidiomycota</taxon>
        <taxon>Agaricomycotina</taxon>
        <taxon>Tremellomycetes</taxon>
        <taxon>Trichosporonales</taxon>
        <taxon>Trichosporonaceae</taxon>
        <taxon>Trichosporon</taxon>
    </lineage>
</organism>
<name>J4UAN3_TRIAS</name>
<gene>
    <name evidence="2" type="ORF">A1Q1_03301</name>
</gene>
<evidence type="ECO:0000313" key="3">
    <source>
        <dbReference type="Proteomes" id="UP000002748"/>
    </source>
</evidence>
<accession>J4UAN3</accession>
<dbReference type="EMBL" id="ALBS01000227">
    <property type="protein sequence ID" value="EJT47840.1"/>
    <property type="molecule type" value="Genomic_DNA"/>
</dbReference>
<reference evidence="2 3" key="1">
    <citation type="journal article" date="2012" name="Eukaryot. Cell">
        <title>Draft genome sequence of CBS 2479, the standard type strain of Trichosporon asahii.</title>
        <authorList>
            <person name="Yang R.Y."/>
            <person name="Li H.T."/>
            <person name="Zhu H."/>
            <person name="Zhou G.P."/>
            <person name="Wang M."/>
            <person name="Wang L."/>
        </authorList>
    </citation>
    <scope>NUCLEOTIDE SEQUENCE [LARGE SCALE GENOMIC DNA]</scope>
    <source>
        <strain evidence="3">ATCC 90039 / CBS 2479 / JCM 2466 / KCTC 7840 / NCYC 2677 / UAMH 7654</strain>
    </source>
</reference>
<proteinExistence type="predicted"/>
<dbReference type="HOGENOM" id="CLU_1526239_0_0_1"/>
<dbReference type="AlphaFoldDB" id="J4UAN3"/>
<dbReference type="GeneID" id="25986814"/>
<dbReference type="Proteomes" id="UP000002748">
    <property type="component" value="Unassembled WGS sequence"/>
</dbReference>
<comment type="caution">
    <text evidence="2">The sequence shown here is derived from an EMBL/GenBank/DDBJ whole genome shotgun (WGS) entry which is preliminary data.</text>
</comment>
<feature type="chain" id="PRO_5003780991" evidence="1">
    <location>
        <begin position="21"/>
        <end position="174"/>
    </location>
</feature>